<dbReference type="GO" id="GO:0008046">
    <property type="term" value="F:axon guidance receptor activity"/>
    <property type="evidence" value="ECO:0007669"/>
    <property type="project" value="TreeGrafter"/>
</dbReference>
<sequence>LPNLSWLKGGQPVFNSVDRIRISLKGARLDIPHMELSYVDDYTCNARNDAGNAEATIHVDVLVPPVINRNNIDMSPRLPTGQILMLVCDASGKPRPEIKW</sequence>
<keyword evidence="5" id="KW-1185">Reference proteome</keyword>
<keyword evidence="1" id="KW-0732">Signal</keyword>
<reference evidence="6" key="2">
    <citation type="submission" date="2017-02" db="UniProtKB">
        <authorList>
            <consortium name="WormBaseParasite"/>
        </authorList>
    </citation>
    <scope>IDENTIFICATION</scope>
</reference>
<keyword evidence="2" id="KW-1015">Disulfide bond</keyword>
<dbReference type="PANTHER" id="PTHR45080">
    <property type="entry name" value="CONTACTIN 5"/>
    <property type="match status" value="1"/>
</dbReference>
<dbReference type="PROSITE" id="PS50835">
    <property type="entry name" value="IG_LIKE"/>
    <property type="match status" value="2"/>
</dbReference>
<evidence type="ECO:0000313" key="6">
    <source>
        <dbReference type="WBParaSite" id="ACAC_0000380201-mRNA-1"/>
    </source>
</evidence>
<feature type="domain" description="Ig-like" evidence="4">
    <location>
        <begin position="1"/>
        <end position="60"/>
    </location>
</feature>
<dbReference type="InterPro" id="IPR013783">
    <property type="entry name" value="Ig-like_fold"/>
</dbReference>
<evidence type="ECO:0000313" key="5">
    <source>
        <dbReference type="Proteomes" id="UP000035642"/>
    </source>
</evidence>
<evidence type="ECO:0000256" key="2">
    <source>
        <dbReference type="ARBA" id="ARBA00023157"/>
    </source>
</evidence>
<name>A0A0K0D157_ANGCA</name>
<dbReference type="InterPro" id="IPR036179">
    <property type="entry name" value="Ig-like_dom_sf"/>
</dbReference>
<organism evidence="5 6">
    <name type="scientific">Angiostrongylus cantonensis</name>
    <name type="common">Rat lungworm</name>
    <dbReference type="NCBI Taxonomy" id="6313"/>
    <lineage>
        <taxon>Eukaryota</taxon>
        <taxon>Metazoa</taxon>
        <taxon>Ecdysozoa</taxon>
        <taxon>Nematoda</taxon>
        <taxon>Chromadorea</taxon>
        <taxon>Rhabditida</taxon>
        <taxon>Rhabditina</taxon>
        <taxon>Rhabditomorpha</taxon>
        <taxon>Strongyloidea</taxon>
        <taxon>Metastrongylidae</taxon>
        <taxon>Angiostrongylus</taxon>
    </lineage>
</organism>
<dbReference type="GO" id="GO:0007156">
    <property type="term" value="P:homophilic cell adhesion via plasma membrane adhesion molecules"/>
    <property type="evidence" value="ECO:0007669"/>
    <property type="project" value="TreeGrafter"/>
</dbReference>
<dbReference type="GO" id="GO:0030424">
    <property type="term" value="C:axon"/>
    <property type="evidence" value="ECO:0007669"/>
    <property type="project" value="TreeGrafter"/>
</dbReference>
<dbReference type="AlphaFoldDB" id="A0A0K0D157"/>
<dbReference type="Proteomes" id="UP000035642">
    <property type="component" value="Unassembled WGS sequence"/>
</dbReference>
<dbReference type="Pfam" id="PF07679">
    <property type="entry name" value="I-set"/>
    <property type="match status" value="1"/>
</dbReference>
<dbReference type="GO" id="GO:0043025">
    <property type="term" value="C:neuronal cell body"/>
    <property type="evidence" value="ECO:0007669"/>
    <property type="project" value="TreeGrafter"/>
</dbReference>
<dbReference type="SUPFAM" id="SSF48726">
    <property type="entry name" value="Immunoglobulin"/>
    <property type="match status" value="1"/>
</dbReference>
<dbReference type="InterPro" id="IPR007110">
    <property type="entry name" value="Ig-like_dom"/>
</dbReference>
<dbReference type="GO" id="GO:0005886">
    <property type="term" value="C:plasma membrane"/>
    <property type="evidence" value="ECO:0007669"/>
    <property type="project" value="TreeGrafter"/>
</dbReference>
<proteinExistence type="predicted"/>
<dbReference type="WBParaSite" id="ACAC_0000380201-mRNA-1">
    <property type="protein sequence ID" value="ACAC_0000380201-mRNA-1"/>
    <property type="gene ID" value="ACAC_0000380201"/>
</dbReference>
<evidence type="ECO:0000256" key="3">
    <source>
        <dbReference type="ARBA" id="ARBA00023319"/>
    </source>
</evidence>
<reference evidence="5" key="1">
    <citation type="submission" date="2012-09" db="EMBL/GenBank/DDBJ databases">
        <authorList>
            <person name="Martin A.A."/>
        </authorList>
    </citation>
    <scope>NUCLEOTIDE SEQUENCE</scope>
</reference>
<dbReference type="InterPro" id="IPR050958">
    <property type="entry name" value="Cell_Adh-Cytoskel_Orgn"/>
</dbReference>
<accession>A0A0K0D157</accession>
<protein>
    <submittedName>
        <fullName evidence="6">Ig-like domain-containing protein</fullName>
    </submittedName>
</protein>
<dbReference type="Gene3D" id="2.60.40.10">
    <property type="entry name" value="Immunoglobulins"/>
    <property type="match status" value="2"/>
</dbReference>
<keyword evidence="3" id="KW-0393">Immunoglobulin domain</keyword>
<evidence type="ECO:0000256" key="1">
    <source>
        <dbReference type="ARBA" id="ARBA00022729"/>
    </source>
</evidence>
<feature type="domain" description="Ig-like" evidence="4">
    <location>
        <begin position="64"/>
        <end position="100"/>
    </location>
</feature>
<dbReference type="InterPro" id="IPR013098">
    <property type="entry name" value="Ig_I-set"/>
</dbReference>
<evidence type="ECO:0000259" key="4">
    <source>
        <dbReference type="PROSITE" id="PS50835"/>
    </source>
</evidence>
<dbReference type="PANTHER" id="PTHR45080:SF8">
    <property type="entry name" value="IG-LIKE DOMAIN-CONTAINING PROTEIN"/>
    <property type="match status" value="1"/>
</dbReference>
<dbReference type="GO" id="GO:0050808">
    <property type="term" value="P:synapse organization"/>
    <property type="evidence" value="ECO:0007669"/>
    <property type="project" value="TreeGrafter"/>
</dbReference>
<dbReference type="STRING" id="6313.A0A0K0D157"/>